<gene>
    <name evidence="1" type="ORF">LptCag_1504</name>
</gene>
<organism evidence="1 2">
    <name type="scientific">Leptospirillum ferriphilum</name>
    <dbReference type="NCBI Taxonomy" id="178606"/>
    <lineage>
        <taxon>Bacteria</taxon>
        <taxon>Pseudomonadati</taxon>
        <taxon>Nitrospirota</taxon>
        <taxon>Nitrospiria</taxon>
        <taxon>Nitrospirales</taxon>
        <taxon>Nitrospiraceae</taxon>
        <taxon>Leptospirillum</taxon>
    </lineage>
</organism>
<name>A0A094X5G5_9BACT</name>
<dbReference type="Proteomes" id="UP000029452">
    <property type="component" value="Unassembled WGS sequence"/>
</dbReference>
<dbReference type="RefSeq" id="WP_161781735.1">
    <property type="nucleotide sequence ID" value="NZ_JPGK01000005.1"/>
</dbReference>
<accession>A0A094X5G5</accession>
<comment type="caution">
    <text evidence="1">The sequence shown here is derived from an EMBL/GenBank/DDBJ whole genome shotgun (WGS) entry which is preliminary data.</text>
</comment>
<sequence>MGKKEKEQLSCDELSRKMEEVKSILRKWHCDQNPSSRNDINTLYEIIYLLDCID</sequence>
<dbReference type="EMBL" id="JPGK01000005">
    <property type="protein sequence ID" value="KGA93794.1"/>
    <property type="molecule type" value="Genomic_DNA"/>
</dbReference>
<dbReference type="PATRIC" id="fig|178606.4.peg.1507"/>
<proteinExistence type="predicted"/>
<evidence type="ECO:0000313" key="2">
    <source>
        <dbReference type="Proteomes" id="UP000029452"/>
    </source>
</evidence>
<dbReference type="AlphaFoldDB" id="A0A094X5G5"/>
<evidence type="ECO:0000313" key="1">
    <source>
        <dbReference type="EMBL" id="KGA93794.1"/>
    </source>
</evidence>
<reference evidence="1 2" key="1">
    <citation type="submission" date="2014-06" db="EMBL/GenBank/DDBJ databases">
        <title>Draft genome sequence of iron oxidizing acidophile Leptospirillum ferriphilum DSM14647.</title>
        <authorList>
            <person name="Cardenas J.P."/>
            <person name="Lazcano M."/>
            <person name="Ossandon F.J."/>
            <person name="Corbett M."/>
            <person name="Holmes D.S."/>
            <person name="Watkin E."/>
        </authorList>
    </citation>
    <scope>NUCLEOTIDE SEQUENCE [LARGE SCALE GENOMIC DNA]</scope>
    <source>
        <strain evidence="1 2">DSM 14647</strain>
    </source>
</reference>
<protein>
    <submittedName>
        <fullName evidence="1">Uncharacterized protein</fullName>
    </submittedName>
</protein>